<keyword evidence="1" id="KW-0732">Signal</keyword>
<feature type="chain" id="PRO_5017371653" evidence="1">
    <location>
        <begin position="17"/>
        <end position="56"/>
    </location>
</feature>
<dbReference type="AlphaFoldDB" id="A0A397HSG9"/>
<accession>A0A397HSG9</accession>
<name>A0A397HSG9_9GLOM</name>
<proteinExistence type="predicted"/>
<protein>
    <submittedName>
        <fullName evidence="2">Uncharacterized protein</fullName>
    </submittedName>
</protein>
<sequence length="56" mass="6005">MINSSVPLTLAAIVLAFHGEIIANVDYKSNLGGRTMDFIGQSGSIRVVLNHSITVY</sequence>
<dbReference type="EMBL" id="PQFF01000283">
    <property type="protein sequence ID" value="RHZ66135.1"/>
    <property type="molecule type" value="Genomic_DNA"/>
</dbReference>
<dbReference type="Proteomes" id="UP000266861">
    <property type="component" value="Unassembled WGS sequence"/>
</dbReference>
<gene>
    <name evidence="2" type="ORF">Glove_309g112</name>
</gene>
<feature type="signal peptide" evidence="1">
    <location>
        <begin position="1"/>
        <end position="16"/>
    </location>
</feature>
<reference evidence="2 3" key="1">
    <citation type="submission" date="2018-08" db="EMBL/GenBank/DDBJ databases">
        <title>Genome and evolution of the arbuscular mycorrhizal fungus Diversispora epigaea (formerly Glomus versiforme) and its bacterial endosymbionts.</title>
        <authorList>
            <person name="Sun X."/>
            <person name="Fei Z."/>
            <person name="Harrison M."/>
        </authorList>
    </citation>
    <scope>NUCLEOTIDE SEQUENCE [LARGE SCALE GENOMIC DNA]</scope>
    <source>
        <strain evidence="2 3">IT104</strain>
    </source>
</reference>
<organism evidence="2 3">
    <name type="scientific">Diversispora epigaea</name>
    <dbReference type="NCBI Taxonomy" id="1348612"/>
    <lineage>
        <taxon>Eukaryota</taxon>
        <taxon>Fungi</taxon>
        <taxon>Fungi incertae sedis</taxon>
        <taxon>Mucoromycota</taxon>
        <taxon>Glomeromycotina</taxon>
        <taxon>Glomeromycetes</taxon>
        <taxon>Diversisporales</taxon>
        <taxon>Diversisporaceae</taxon>
        <taxon>Diversispora</taxon>
    </lineage>
</organism>
<comment type="caution">
    <text evidence="2">The sequence shown here is derived from an EMBL/GenBank/DDBJ whole genome shotgun (WGS) entry which is preliminary data.</text>
</comment>
<evidence type="ECO:0000256" key="1">
    <source>
        <dbReference type="SAM" id="SignalP"/>
    </source>
</evidence>
<keyword evidence="3" id="KW-1185">Reference proteome</keyword>
<evidence type="ECO:0000313" key="3">
    <source>
        <dbReference type="Proteomes" id="UP000266861"/>
    </source>
</evidence>
<evidence type="ECO:0000313" key="2">
    <source>
        <dbReference type="EMBL" id="RHZ66135.1"/>
    </source>
</evidence>